<evidence type="ECO:0000256" key="1">
    <source>
        <dbReference type="SAM" id="MobiDB-lite"/>
    </source>
</evidence>
<protein>
    <submittedName>
        <fullName evidence="3">Uncharacterized protein</fullName>
    </submittedName>
</protein>
<dbReference type="RefSeq" id="WP_084371326.1">
    <property type="nucleotide sequence ID" value="NZ_FWYF01000001.1"/>
</dbReference>
<feature type="region of interest" description="Disordered" evidence="1">
    <location>
        <begin position="26"/>
        <end position="50"/>
    </location>
</feature>
<evidence type="ECO:0000256" key="2">
    <source>
        <dbReference type="SAM" id="SignalP"/>
    </source>
</evidence>
<evidence type="ECO:0000313" key="4">
    <source>
        <dbReference type="Proteomes" id="UP000192472"/>
    </source>
</evidence>
<dbReference type="EMBL" id="FWYF01000001">
    <property type="protein sequence ID" value="SMD32675.1"/>
    <property type="molecule type" value="Genomic_DNA"/>
</dbReference>
<name>A0A1W2G7L6_REIFA</name>
<gene>
    <name evidence="3" type="ORF">SAMN04488029_1025</name>
</gene>
<feature type="compositionally biased region" description="Basic residues" evidence="1">
    <location>
        <begin position="93"/>
        <end position="106"/>
    </location>
</feature>
<sequence length="116" mass="13434">MRFLILFCFGIFLLLSSNDALAQSSRESEVKPVAPSASQTFSNSKKRSKKAFNKNYDQGIKDYEKLMKANKKKYRKMAKGMEKPQYSDPTYFGHKKKPKKRPKGKRKFCDECGIVH</sequence>
<organism evidence="3 4">
    <name type="scientific">Reichenbachiella faecimaris</name>
    <dbReference type="NCBI Taxonomy" id="692418"/>
    <lineage>
        <taxon>Bacteria</taxon>
        <taxon>Pseudomonadati</taxon>
        <taxon>Bacteroidota</taxon>
        <taxon>Cytophagia</taxon>
        <taxon>Cytophagales</taxon>
        <taxon>Reichenbachiellaceae</taxon>
        <taxon>Reichenbachiella</taxon>
    </lineage>
</organism>
<feature type="region of interest" description="Disordered" evidence="1">
    <location>
        <begin position="77"/>
        <end position="107"/>
    </location>
</feature>
<evidence type="ECO:0000313" key="3">
    <source>
        <dbReference type="EMBL" id="SMD32675.1"/>
    </source>
</evidence>
<keyword evidence="2" id="KW-0732">Signal</keyword>
<dbReference type="AlphaFoldDB" id="A0A1W2G7L6"/>
<dbReference type="STRING" id="692418.SAMN04488029_1025"/>
<reference evidence="3 4" key="1">
    <citation type="submission" date="2017-04" db="EMBL/GenBank/DDBJ databases">
        <authorList>
            <person name="Afonso C.L."/>
            <person name="Miller P.J."/>
            <person name="Scott M.A."/>
            <person name="Spackman E."/>
            <person name="Goraichik I."/>
            <person name="Dimitrov K.M."/>
            <person name="Suarez D.L."/>
            <person name="Swayne D.E."/>
        </authorList>
    </citation>
    <scope>NUCLEOTIDE SEQUENCE [LARGE SCALE GENOMIC DNA]</scope>
    <source>
        <strain evidence="3 4">DSM 26133</strain>
    </source>
</reference>
<dbReference type="OrthoDB" id="966201at2"/>
<keyword evidence="4" id="KW-1185">Reference proteome</keyword>
<proteinExistence type="predicted"/>
<accession>A0A1W2G7L6</accession>
<dbReference type="Proteomes" id="UP000192472">
    <property type="component" value="Unassembled WGS sequence"/>
</dbReference>
<feature type="signal peptide" evidence="2">
    <location>
        <begin position="1"/>
        <end position="22"/>
    </location>
</feature>
<feature type="chain" id="PRO_5010748220" evidence="2">
    <location>
        <begin position="23"/>
        <end position="116"/>
    </location>
</feature>